<evidence type="ECO:0000259" key="13">
    <source>
        <dbReference type="PROSITE" id="PS50011"/>
    </source>
</evidence>
<dbReference type="FunFam" id="3.30.200.20:FF:000470">
    <property type="entry name" value="Serine/threonine-protein kinase RAD53"/>
    <property type="match status" value="1"/>
</dbReference>
<evidence type="ECO:0000256" key="2">
    <source>
        <dbReference type="ARBA" id="ARBA00022527"/>
    </source>
</evidence>
<feature type="domain" description="Protein kinase" evidence="13">
    <location>
        <begin position="239"/>
        <end position="522"/>
    </location>
</feature>
<evidence type="ECO:0000256" key="8">
    <source>
        <dbReference type="PIRSR" id="PIRSR630616-2"/>
    </source>
</evidence>
<proteinExistence type="inferred from homology"/>
<keyword evidence="5" id="KW-0418">Kinase</keyword>
<dbReference type="FunFam" id="2.60.200.20:FF:000065">
    <property type="entry name" value="Serine/threonine-protein kinase RAD53"/>
    <property type="match status" value="1"/>
</dbReference>
<name>A0A1V6P0C5_PENDC</name>
<feature type="compositionally biased region" description="Polar residues" evidence="11">
    <location>
        <begin position="735"/>
        <end position="749"/>
    </location>
</feature>
<evidence type="ECO:0000313" key="14">
    <source>
        <dbReference type="EMBL" id="OQD70389.1"/>
    </source>
</evidence>
<dbReference type="InterPro" id="IPR030616">
    <property type="entry name" value="Aur-like"/>
</dbReference>
<evidence type="ECO:0000256" key="7">
    <source>
        <dbReference type="PIRSR" id="PIRSR630616-1"/>
    </source>
</evidence>
<dbReference type="Gene3D" id="3.30.200.20">
    <property type="entry name" value="Phosphorylase Kinase, domain 1"/>
    <property type="match status" value="1"/>
</dbReference>
<evidence type="ECO:0000256" key="9">
    <source>
        <dbReference type="PIRSR" id="PIRSR630616-3"/>
    </source>
</evidence>
<accession>A0A1V6P0C5</accession>
<feature type="domain" description="FHA" evidence="12">
    <location>
        <begin position="91"/>
        <end position="145"/>
    </location>
</feature>
<evidence type="ECO:0000256" key="4">
    <source>
        <dbReference type="ARBA" id="ARBA00022741"/>
    </source>
</evidence>
<dbReference type="FunFam" id="1.10.510.10:FF:000861">
    <property type="entry name" value="Serine/threonine-protein kinase RAD53"/>
    <property type="match status" value="1"/>
</dbReference>
<dbReference type="Pfam" id="PF00498">
    <property type="entry name" value="FHA"/>
    <property type="match status" value="1"/>
</dbReference>
<dbReference type="InterPro" id="IPR017441">
    <property type="entry name" value="Protein_kinase_ATP_BS"/>
</dbReference>
<feature type="active site" description="Proton acceptor" evidence="7">
    <location>
        <position position="363"/>
    </location>
</feature>
<dbReference type="STRING" id="69771.A0A1V6P0C5"/>
<evidence type="ECO:0000256" key="3">
    <source>
        <dbReference type="ARBA" id="ARBA00022679"/>
    </source>
</evidence>
<organism evidence="14 15">
    <name type="scientific">Penicillium decumbens</name>
    <dbReference type="NCBI Taxonomy" id="69771"/>
    <lineage>
        <taxon>Eukaryota</taxon>
        <taxon>Fungi</taxon>
        <taxon>Dikarya</taxon>
        <taxon>Ascomycota</taxon>
        <taxon>Pezizomycotina</taxon>
        <taxon>Eurotiomycetes</taxon>
        <taxon>Eurotiomycetidae</taxon>
        <taxon>Eurotiales</taxon>
        <taxon>Aspergillaceae</taxon>
        <taxon>Penicillium</taxon>
    </lineage>
</organism>
<keyword evidence="15" id="KW-1185">Reference proteome</keyword>
<dbReference type="SUPFAM" id="SSF49879">
    <property type="entry name" value="SMAD/FHA domain"/>
    <property type="match status" value="1"/>
</dbReference>
<sequence length="1015" mass="112826">MEATQELTQPCADPRRMGLDNSGLQEQDLADIICILHPNSHAAHNAVAATASLGDQHILQKDILQMQTSDTAALDIALRLSSDVHDLTAGFCFGRNRTRCDVLLTVDDGAKKVSNTHFRIYLTGDGIIMLQDTSTNGTLVDNCRLRKSQKENSRMLTNGSVIQVVTGNQGSDEVRFVVRIPSREGLAVQYTQNILRYFERVQQAVTAAGHHKTRPGPPPALSWSVANTHGMHWTGAPTYNVTGQIGKGAFATVYKLATKQHGAIFAAKELDKRRFMKNGILDQKVDNEMKIMRDLNHPNIVQYIDQHEHDRWIYIIMEYVPGGELSTYLSSHGKIPEEMVRTIARQLLRALHYCHKRRITHRDIKPDNILIASLDPLRVKLSDFGLSKVTQEESFLKTFCGTLLYCAPEVYPDYETYRRGELRKRRRVGDPPPKTSPYSQSVDMWSLGAVLFHVLSGVPPYTGRAEDRGVHMLRNIMESEADFEVLRRAGVSESGIDFVAQLLNRDPFSRPTEKECFQHPWISEVPDVDEYEDDGLLTEPHEGLSVIGEAEEELDASQLSIRDDQAYTYGEAEQTSSNEALAKKPRIEYIPSDVRYPSLPNVESFQDGQIVAEHHTRRLFGEVTASALRSSHLLGNTGSWNDESDLEGFASSGESISDARSVYSVISLPEHPFGGVAPSLMGAEKLVGRLNMNSSHPPLFPQTGSVNVISTGQTSPGQTKDPAIAGSMCREHAPSSDNVDITPKAQSRQLSRRIATDMPKIGSERSTTNAAQRIPHDPTSPPEAPLDMGFDPELATTLDAQTGQAIMEQLRAAEIEASEPIVHRPDPIAIPPSLSTEDFAKPPKLFGRLKSTPGSIFDLTIRLERRLTSWGRGASATFQHPDPMDVRIPAYALEITFWKKGLERDIAEGKDWTQEPGVYAILSTKTRKCIWVNGVELRRSGPEGLQFGNLYNGDIITIYRNKDAYLELQCEFYHGDSAQPRPAHEPGFVVRKALLGKSDGANRMSVRTNQKEAKE</sequence>
<evidence type="ECO:0000256" key="11">
    <source>
        <dbReference type="SAM" id="MobiDB-lite"/>
    </source>
</evidence>
<feature type="region of interest" description="Disordered" evidence="11">
    <location>
        <begin position="731"/>
        <end position="784"/>
    </location>
</feature>
<dbReference type="InterPro" id="IPR008271">
    <property type="entry name" value="Ser/Thr_kinase_AS"/>
</dbReference>
<dbReference type="InterPro" id="IPR000719">
    <property type="entry name" value="Prot_kinase_dom"/>
</dbReference>
<dbReference type="PROSITE" id="PS00108">
    <property type="entry name" value="PROTEIN_KINASE_ST"/>
    <property type="match status" value="1"/>
</dbReference>
<evidence type="ECO:0000256" key="10">
    <source>
        <dbReference type="PROSITE-ProRule" id="PRU10141"/>
    </source>
</evidence>
<evidence type="ECO:0000256" key="5">
    <source>
        <dbReference type="ARBA" id="ARBA00022777"/>
    </source>
</evidence>
<dbReference type="PROSITE" id="PS50011">
    <property type="entry name" value="PROTEIN_KINASE_DOM"/>
    <property type="match status" value="1"/>
</dbReference>
<dbReference type="SMART" id="SM00240">
    <property type="entry name" value="FHA"/>
    <property type="match status" value="1"/>
</dbReference>
<keyword evidence="3" id="KW-0808">Transferase</keyword>
<dbReference type="GO" id="GO:0004674">
    <property type="term" value="F:protein serine/threonine kinase activity"/>
    <property type="evidence" value="ECO:0007669"/>
    <property type="project" value="UniProtKB-KW"/>
</dbReference>
<dbReference type="Gene3D" id="2.60.200.20">
    <property type="match status" value="1"/>
</dbReference>
<keyword evidence="4 8" id="KW-0547">Nucleotide-binding</keyword>
<protein>
    <submittedName>
        <fullName evidence="14">Uncharacterized protein</fullName>
    </submittedName>
</protein>
<dbReference type="Proteomes" id="UP000191522">
    <property type="component" value="Unassembled WGS sequence"/>
</dbReference>
<dbReference type="InterPro" id="IPR011009">
    <property type="entry name" value="Kinase-like_dom_sf"/>
</dbReference>
<feature type="cross-link" description="Glycyl lysine isopeptide (Lys-Gly) (interchain with G-Cter in SUMO2)" evidence="9">
    <location>
        <position position="365"/>
    </location>
</feature>
<feature type="binding site" evidence="8">
    <location>
        <position position="383"/>
    </location>
    <ligand>
        <name>ATP</name>
        <dbReference type="ChEBI" id="CHEBI:30616"/>
    </ligand>
</feature>
<evidence type="ECO:0000256" key="6">
    <source>
        <dbReference type="ARBA" id="ARBA00022840"/>
    </source>
</evidence>
<dbReference type="PROSITE" id="PS00107">
    <property type="entry name" value="PROTEIN_KINASE_ATP"/>
    <property type="match status" value="1"/>
</dbReference>
<dbReference type="Pfam" id="PF00069">
    <property type="entry name" value="Pkinase"/>
    <property type="match status" value="1"/>
</dbReference>
<comment type="caution">
    <text evidence="14">The sequence shown here is derived from an EMBL/GenBank/DDBJ whole genome shotgun (WGS) entry which is preliminary data.</text>
</comment>
<dbReference type="EMBL" id="MDYL01000024">
    <property type="protein sequence ID" value="OQD70389.1"/>
    <property type="molecule type" value="Genomic_DNA"/>
</dbReference>
<dbReference type="PROSITE" id="PS50006">
    <property type="entry name" value="FHA_DOMAIN"/>
    <property type="match status" value="1"/>
</dbReference>
<evidence type="ECO:0000256" key="1">
    <source>
        <dbReference type="ARBA" id="ARBA00005575"/>
    </source>
</evidence>
<gene>
    <name evidence="14" type="ORF">PENDEC_c024G03027</name>
</gene>
<dbReference type="SUPFAM" id="SSF56112">
    <property type="entry name" value="Protein kinase-like (PK-like)"/>
    <property type="match status" value="1"/>
</dbReference>
<dbReference type="OMA" id="DTRIPAY"/>
<evidence type="ECO:0000259" key="12">
    <source>
        <dbReference type="PROSITE" id="PS50006"/>
    </source>
</evidence>
<dbReference type="InterPro" id="IPR008984">
    <property type="entry name" value="SMAD_FHA_dom_sf"/>
</dbReference>
<dbReference type="GO" id="GO:0005524">
    <property type="term" value="F:ATP binding"/>
    <property type="evidence" value="ECO:0007669"/>
    <property type="project" value="UniProtKB-UniRule"/>
</dbReference>
<feature type="region of interest" description="Disordered" evidence="11">
    <location>
        <begin position="1"/>
        <end position="20"/>
    </location>
</feature>
<dbReference type="InterPro" id="IPR000253">
    <property type="entry name" value="FHA_dom"/>
</dbReference>
<keyword evidence="6 8" id="KW-0067">ATP-binding</keyword>
<reference evidence="15" key="1">
    <citation type="journal article" date="2017" name="Nat. Microbiol.">
        <title>Global analysis of biosynthetic gene clusters reveals vast potential of secondary metabolite production in Penicillium species.</title>
        <authorList>
            <person name="Nielsen J.C."/>
            <person name="Grijseels S."/>
            <person name="Prigent S."/>
            <person name="Ji B."/>
            <person name="Dainat J."/>
            <person name="Nielsen K.F."/>
            <person name="Frisvad J.C."/>
            <person name="Workman M."/>
            <person name="Nielsen J."/>
        </authorList>
    </citation>
    <scope>NUCLEOTIDE SEQUENCE [LARGE SCALE GENOMIC DNA]</scope>
    <source>
        <strain evidence="15">IBT 11843</strain>
    </source>
</reference>
<feature type="binding site" evidence="8 10">
    <location>
        <position position="268"/>
    </location>
    <ligand>
        <name>ATP</name>
        <dbReference type="ChEBI" id="CHEBI:30616"/>
    </ligand>
</feature>
<dbReference type="PANTHER" id="PTHR24350">
    <property type="entry name" value="SERINE/THREONINE-PROTEIN KINASE IAL-RELATED"/>
    <property type="match status" value="1"/>
</dbReference>
<dbReference type="Gene3D" id="1.10.510.10">
    <property type="entry name" value="Transferase(Phosphotransferase) domain 1"/>
    <property type="match status" value="1"/>
</dbReference>
<dbReference type="OrthoDB" id="504170at2759"/>
<dbReference type="SMART" id="SM00220">
    <property type="entry name" value="S_TKc"/>
    <property type="match status" value="1"/>
</dbReference>
<keyword evidence="2" id="KW-0723">Serine/threonine-protein kinase</keyword>
<evidence type="ECO:0000313" key="15">
    <source>
        <dbReference type="Proteomes" id="UP000191522"/>
    </source>
</evidence>
<comment type="similarity">
    <text evidence="1">Belongs to the protein kinase superfamily. CAMK Ser/Thr protein kinase family. CHEK2 subfamily.</text>
</comment>
<dbReference type="AlphaFoldDB" id="A0A1V6P0C5"/>